<proteinExistence type="predicted"/>
<sequence length="421" mass="48215">MANHCTSALISHLLTVHWPTDIPDFSNLFIQDNMTKYSARTALKSYSEELDYTAERNSEPISRSQSLIYYIEGNKWWIKVTLRGPTANLPLNNAGEQQTTKRERREFFQSFVRRIDYKFLPLLPHTVTEVILGDATATGPEVELKLDDASGTLQNPTTALRCNIQEDFRSVAYPSCDEFPSFRQINHKELTGATEITAGVFWVYHRKTRYVLKMVDRPLYRRHDTEVIRKELENLNYFAGVPNIVQAAGIAVSTNPYKTFDWDTGLPLVVTGILLEAYPGGTLQQVLSDRRVTEYRWKEWPIQIGTALNRFHEAKKTHMDLEPSNIVLDADGNAVLIDISGFTREWCTSEVRNTISPCDLPFEQRQQNDIWAYGKLLSEIASQISDDAYVETLRQVADRLMERDHQKRMSIAMAIAQLQSA</sequence>
<gene>
    <name evidence="1" type="ORF">BO79DRAFT_244149</name>
</gene>
<evidence type="ECO:0000313" key="2">
    <source>
        <dbReference type="Proteomes" id="UP000249748"/>
    </source>
</evidence>
<accession>A0ACD1IKY2</accession>
<keyword evidence="2" id="KW-1185">Reference proteome</keyword>
<name>A0ACD1IKY2_9EURO</name>
<dbReference type="Proteomes" id="UP000249748">
    <property type="component" value="Unassembled WGS sequence"/>
</dbReference>
<dbReference type="EMBL" id="KZ824542">
    <property type="protein sequence ID" value="RAK91303.1"/>
    <property type="molecule type" value="Genomic_DNA"/>
</dbReference>
<reference evidence="1" key="1">
    <citation type="submission" date="2018-02" db="EMBL/GenBank/DDBJ databases">
        <title>The genomes of Aspergillus section Nigri reveals drivers in fungal speciation.</title>
        <authorList>
            <consortium name="DOE Joint Genome Institute"/>
            <person name="Vesth T.C."/>
            <person name="Nybo J."/>
            <person name="Theobald S."/>
            <person name="Brandl J."/>
            <person name="Frisvad J.C."/>
            <person name="Nielsen K.F."/>
            <person name="Lyhne E.K."/>
            <person name="Kogle M.E."/>
            <person name="Kuo A."/>
            <person name="Riley R."/>
            <person name="Clum A."/>
            <person name="Nolan M."/>
            <person name="Lipzen A."/>
            <person name="Salamov A."/>
            <person name="Henrissat B."/>
            <person name="Wiebenga A."/>
            <person name="De vries R.P."/>
            <person name="Grigoriev I.V."/>
            <person name="Mortensen U.H."/>
            <person name="Andersen M.R."/>
            <person name="Baker S.E."/>
        </authorList>
    </citation>
    <scope>NUCLEOTIDE SEQUENCE</scope>
    <source>
        <strain evidence="1">CBS 115574</strain>
    </source>
</reference>
<protein>
    <submittedName>
        <fullName evidence="1">Kinase-like protein</fullName>
    </submittedName>
</protein>
<evidence type="ECO:0000313" key="1">
    <source>
        <dbReference type="EMBL" id="RAK91303.1"/>
    </source>
</evidence>
<organism evidence="1 2">
    <name type="scientific">Aspergillus costaricaensis CBS 115574</name>
    <dbReference type="NCBI Taxonomy" id="1448317"/>
    <lineage>
        <taxon>Eukaryota</taxon>
        <taxon>Fungi</taxon>
        <taxon>Dikarya</taxon>
        <taxon>Ascomycota</taxon>
        <taxon>Pezizomycotina</taxon>
        <taxon>Eurotiomycetes</taxon>
        <taxon>Eurotiomycetidae</taxon>
        <taxon>Eurotiales</taxon>
        <taxon>Aspergillaceae</taxon>
        <taxon>Aspergillus</taxon>
        <taxon>Aspergillus subgen. Circumdati</taxon>
    </lineage>
</organism>